<dbReference type="EMBL" id="VSRR010039581">
    <property type="protein sequence ID" value="MPC74725.1"/>
    <property type="molecule type" value="Genomic_DNA"/>
</dbReference>
<keyword evidence="3" id="KW-1185">Reference proteome</keyword>
<feature type="region of interest" description="Disordered" evidence="1">
    <location>
        <begin position="1"/>
        <end position="31"/>
    </location>
</feature>
<evidence type="ECO:0000313" key="3">
    <source>
        <dbReference type="Proteomes" id="UP000324222"/>
    </source>
</evidence>
<comment type="caution">
    <text evidence="2">The sequence shown here is derived from an EMBL/GenBank/DDBJ whole genome shotgun (WGS) entry which is preliminary data.</text>
</comment>
<feature type="compositionally biased region" description="Polar residues" evidence="1">
    <location>
        <begin position="1"/>
        <end position="23"/>
    </location>
</feature>
<protein>
    <submittedName>
        <fullName evidence="2">Uncharacterized protein</fullName>
    </submittedName>
</protein>
<name>A0A5B7HY00_PORTR</name>
<dbReference type="AlphaFoldDB" id="A0A5B7HY00"/>
<proteinExistence type="predicted"/>
<evidence type="ECO:0000313" key="2">
    <source>
        <dbReference type="EMBL" id="MPC74725.1"/>
    </source>
</evidence>
<organism evidence="2 3">
    <name type="scientific">Portunus trituberculatus</name>
    <name type="common">Swimming crab</name>
    <name type="synonym">Neptunus trituberculatus</name>
    <dbReference type="NCBI Taxonomy" id="210409"/>
    <lineage>
        <taxon>Eukaryota</taxon>
        <taxon>Metazoa</taxon>
        <taxon>Ecdysozoa</taxon>
        <taxon>Arthropoda</taxon>
        <taxon>Crustacea</taxon>
        <taxon>Multicrustacea</taxon>
        <taxon>Malacostraca</taxon>
        <taxon>Eumalacostraca</taxon>
        <taxon>Eucarida</taxon>
        <taxon>Decapoda</taxon>
        <taxon>Pleocyemata</taxon>
        <taxon>Brachyura</taxon>
        <taxon>Eubrachyura</taxon>
        <taxon>Portunoidea</taxon>
        <taxon>Portunidae</taxon>
        <taxon>Portuninae</taxon>
        <taxon>Portunus</taxon>
    </lineage>
</organism>
<accession>A0A5B7HY00</accession>
<evidence type="ECO:0000256" key="1">
    <source>
        <dbReference type="SAM" id="MobiDB-lite"/>
    </source>
</evidence>
<gene>
    <name evidence="2" type="ORF">E2C01_069099</name>
</gene>
<dbReference type="Proteomes" id="UP000324222">
    <property type="component" value="Unassembled WGS sequence"/>
</dbReference>
<sequence length="78" mass="8597">MTPSDLRTHSGQLSIHKQASNKVATPPPPLQPPRLCLFSFEHANVRSSLTCVLGEQYNTHVHAGARRKTHREGGDKAE</sequence>
<reference evidence="2 3" key="1">
    <citation type="submission" date="2019-05" db="EMBL/GenBank/DDBJ databases">
        <title>Another draft genome of Portunus trituberculatus and its Hox gene families provides insights of decapod evolution.</title>
        <authorList>
            <person name="Jeong J.-H."/>
            <person name="Song I."/>
            <person name="Kim S."/>
            <person name="Choi T."/>
            <person name="Kim D."/>
            <person name="Ryu S."/>
            <person name="Kim W."/>
        </authorList>
    </citation>
    <scope>NUCLEOTIDE SEQUENCE [LARGE SCALE GENOMIC DNA]</scope>
    <source>
        <tissue evidence="2">Muscle</tissue>
    </source>
</reference>